<sequence>MHLRFGPSGWCKMGDRVIIKESKVGDSLQASSTLLFLYLHSLQHCAKFSKTPFGCFDVVIECDGGNSSFVGLSGRKLHFSLIKKRRRVKACNESI</sequence>
<keyword evidence="2" id="KW-1185">Reference proteome</keyword>
<comment type="caution">
    <text evidence="1">The sequence shown here is derived from an EMBL/GenBank/DDBJ whole genome shotgun (WGS) entry which is preliminary data.</text>
</comment>
<dbReference type="AlphaFoldDB" id="A0AAV4WUD3"/>
<dbReference type="Proteomes" id="UP001054837">
    <property type="component" value="Unassembled WGS sequence"/>
</dbReference>
<dbReference type="EMBL" id="BPLQ01015065">
    <property type="protein sequence ID" value="GIY85531.1"/>
    <property type="molecule type" value="Genomic_DNA"/>
</dbReference>
<name>A0AAV4WUD3_9ARAC</name>
<organism evidence="1 2">
    <name type="scientific">Caerostris darwini</name>
    <dbReference type="NCBI Taxonomy" id="1538125"/>
    <lineage>
        <taxon>Eukaryota</taxon>
        <taxon>Metazoa</taxon>
        <taxon>Ecdysozoa</taxon>
        <taxon>Arthropoda</taxon>
        <taxon>Chelicerata</taxon>
        <taxon>Arachnida</taxon>
        <taxon>Araneae</taxon>
        <taxon>Araneomorphae</taxon>
        <taxon>Entelegynae</taxon>
        <taxon>Araneoidea</taxon>
        <taxon>Araneidae</taxon>
        <taxon>Caerostris</taxon>
    </lineage>
</organism>
<reference evidence="1 2" key="1">
    <citation type="submission" date="2021-06" db="EMBL/GenBank/DDBJ databases">
        <title>Caerostris darwini draft genome.</title>
        <authorList>
            <person name="Kono N."/>
            <person name="Arakawa K."/>
        </authorList>
    </citation>
    <scope>NUCLEOTIDE SEQUENCE [LARGE SCALE GENOMIC DNA]</scope>
</reference>
<accession>A0AAV4WUD3</accession>
<proteinExistence type="predicted"/>
<evidence type="ECO:0000313" key="2">
    <source>
        <dbReference type="Proteomes" id="UP001054837"/>
    </source>
</evidence>
<gene>
    <name evidence="1" type="ORF">CDAR_540231</name>
</gene>
<evidence type="ECO:0000313" key="1">
    <source>
        <dbReference type="EMBL" id="GIY85531.1"/>
    </source>
</evidence>
<protein>
    <submittedName>
        <fullName evidence="1">Uncharacterized protein</fullName>
    </submittedName>
</protein>